<protein>
    <submittedName>
        <fullName evidence="1">Uncharacterized protein</fullName>
    </submittedName>
</protein>
<accession>A0A1X7RZ69</accession>
<sequence>MAALIKGWFDIGKSAPEQVKSPIQHVNISITPSSFTFSKSSKTGLSHFPNPKFQPRKKPFTIIVEARKEDNLHLQSASALKLDGLAASFEGLVFYDATAGEVVGRNAVEGDENEWDVVRVESAGEVSKVVHVLGQHSKGLEFHVGHNYKIGLAQEVGGEKGGVQYVVVTKAFFTVIE</sequence>
<evidence type="ECO:0000313" key="1">
    <source>
        <dbReference type="EMBL" id="SMQ52734.1"/>
    </source>
</evidence>
<proteinExistence type="predicted"/>
<reference evidence="1 2" key="1">
    <citation type="submission" date="2016-06" db="EMBL/GenBank/DDBJ databases">
        <authorList>
            <person name="Kjaerup R.B."/>
            <person name="Dalgaard T.S."/>
            <person name="Juul-Madsen H.R."/>
        </authorList>
    </citation>
    <scope>NUCLEOTIDE SEQUENCE [LARGE SCALE GENOMIC DNA]</scope>
</reference>
<dbReference type="AlphaFoldDB" id="A0A1X7RZ69"/>
<dbReference type="Proteomes" id="UP000215127">
    <property type="component" value="Chromosome 7"/>
</dbReference>
<evidence type="ECO:0000313" key="2">
    <source>
        <dbReference type="Proteomes" id="UP000215127"/>
    </source>
</evidence>
<name>A0A1X7RZ69_ZYMT9</name>
<gene>
    <name evidence="1" type="ORF">ZT3D7_G7887</name>
</gene>
<keyword evidence="2" id="KW-1185">Reference proteome</keyword>
<organism evidence="1 2">
    <name type="scientific">Zymoseptoria tritici (strain ST99CH_3D7)</name>
    <dbReference type="NCBI Taxonomy" id="1276538"/>
    <lineage>
        <taxon>Eukaryota</taxon>
        <taxon>Fungi</taxon>
        <taxon>Dikarya</taxon>
        <taxon>Ascomycota</taxon>
        <taxon>Pezizomycotina</taxon>
        <taxon>Dothideomycetes</taxon>
        <taxon>Dothideomycetidae</taxon>
        <taxon>Mycosphaerellales</taxon>
        <taxon>Mycosphaerellaceae</taxon>
        <taxon>Zymoseptoria</taxon>
    </lineage>
</organism>
<dbReference type="EMBL" id="LT853698">
    <property type="protein sequence ID" value="SMQ52734.1"/>
    <property type="molecule type" value="Genomic_DNA"/>
</dbReference>